<organism evidence="3 4">
    <name type="scientific">Holzapfeliella floricola DSM 23037 = JCM 16512</name>
    <dbReference type="NCBI Taxonomy" id="1423744"/>
    <lineage>
        <taxon>Bacteria</taxon>
        <taxon>Bacillati</taxon>
        <taxon>Bacillota</taxon>
        <taxon>Bacilli</taxon>
        <taxon>Lactobacillales</taxon>
        <taxon>Lactobacillaceae</taxon>
        <taxon>Holzapfeliella</taxon>
    </lineage>
</organism>
<dbReference type="Gene3D" id="3.40.50.720">
    <property type="entry name" value="NAD(P)-binding Rossmann-like Domain"/>
    <property type="match status" value="1"/>
</dbReference>
<gene>
    <name evidence="3" type="ORF">FC86_GL000775</name>
</gene>
<keyword evidence="4" id="KW-1185">Reference proteome</keyword>
<dbReference type="GO" id="GO:0016491">
    <property type="term" value="F:oxidoreductase activity"/>
    <property type="evidence" value="ECO:0007669"/>
    <property type="project" value="UniProtKB-KW"/>
</dbReference>
<dbReference type="PATRIC" id="fig|1423744.4.peg.796"/>
<dbReference type="SUPFAM" id="SSF51735">
    <property type="entry name" value="NAD(P)-binding Rossmann-fold domains"/>
    <property type="match status" value="1"/>
</dbReference>
<proteinExistence type="predicted"/>
<dbReference type="InterPro" id="IPR028939">
    <property type="entry name" value="P5C_Rdtase_cat_N"/>
</dbReference>
<protein>
    <recommendedName>
        <fullName evidence="2">Pyrroline-5-carboxylate reductase catalytic N-terminal domain-containing protein</fullName>
    </recommendedName>
</protein>
<evidence type="ECO:0000256" key="1">
    <source>
        <dbReference type="ARBA" id="ARBA00023002"/>
    </source>
</evidence>
<dbReference type="EMBL" id="AYZL01000020">
    <property type="protein sequence ID" value="KRN03668.1"/>
    <property type="molecule type" value="Genomic_DNA"/>
</dbReference>
<dbReference type="RefSeq" id="WP_082618862.1">
    <property type="nucleotide sequence ID" value="NZ_AYZL01000020.1"/>
</dbReference>
<dbReference type="InterPro" id="IPR036291">
    <property type="entry name" value="NAD(P)-bd_dom_sf"/>
</dbReference>
<evidence type="ECO:0000313" key="4">
    <source>
        <dbReference type="Proteomes" id="UP000051378"/>
    </source>
</evidence>
<reference evidence="3 4" key="1">
    <citation type="journal article" date="2015" name="Genome Announc.">
        <title>Expanding the biotechnology potential of lactobacilli through comparative genomics of 213 strains and associated genera.</title>
        <authorList>
            <person name="Sun Z."/>
            <person name="Harris H.M."/>
            <person name="McCann A."/>
            <person name="Guo C."/>
            <person name="Argimon S."/>
            <person name="Zhang W."/>
            <person name="Yang X."/>
            <person name="Jeffery I.B."/>
            <person name="Cooney J.C."/>
            <person name="Kagawa T.F."/>
            <person name="Liu W."/>
            <person name="Song Y."/>
            <person name="Salvetti E."/>
            <person name="Wrobel A."/>
            <person name="Rasinkangas P."/>
            <person name="Parkhill J."/>
            <person name="Rea M.C."/>
            <person name="O'Sullivan O."/>
            <person name="Ritari J."/>
            <person name="Douillard F.P."/>
            <person name="Paul Ross R."/>
            <person name="Yang R."/>
            <person name="Briner A.E."/>
            <person name="Felis G.E."/>
            <person name="de Vos W.M."/>
            <person name="Barrangou R."/>
            <person name="Klaenhammer T.R."/>
            <person name="Caufield P.W."/>
            <person name="Cui Y."/>
            <person name="Zhang H."/>
            <person name="O'Toole P.W."/>
        </authorList>
    </citation>
    <scope>NUCLEOTIDE SEQUENCE [LARGE SCALE GENOMIC DNA]</scope>
    <source>
        <strain evidence="3 4">DSM 23037</strain>
    </source>
</reference>
<dbReference type="STRING" id="1423744.FC86_GL000775"/>
<dbReference type="InterPro" id="IPR051267">
    <property type="entry name" value="STEAP_metalloreductase"/>
</dbReference>
<dbReference type="PANTHER" id="PTHR14239">
    <property type="entry name" value="DUDULIN-RELATED"/>
    <property type="match status" value="1"/>
</dbReference>
<dbReference type="AlphaFoldDB" id="A0A0R2DUC9"/>
<keyword evidence="1" id="KW-0560">Oxidoreductase</keyword>
<comment type="caution">
    <text evidence="3">The sequence shown here is derived from an EMBL/GenBank/DDBJ whole genome shotgun (WGS) entry which is preliminary data.</text>
</comment>
<evidence type="ECO:0000313" key="3">
    <source>
        <dbReference type="EMBL" id="KRN03668.1"/>
    </source>
</evidence>
<dbReference type="Proteomes" id="UP000051378">
    <property type="component" value="Unassembled WGS sequence"/>
</dbReference>
<sequence>MMSKIITVIGNGAAGSSIAGNLRNSGFEVKVGVRSPENSVNTISIEQAIQESEEIIIWALPYNAAIDLIGKYENDLKDKIIIDMMNPLKGDMSGVETFNGKSGAQHLQSQLPESHIVQTFNHVDAPVLENPTGAFQFVVGSDKDSVNQVANLAKQMKFDVEVIYDLDRTKETEAFAFLWIYYSAVINQNFTAFLKLHK</sequence>
<dbReference type="OrthoDB" id="1523398at2"/>
<evidence type="ECO:0000259" key="2">
    <source>
        <dbReference type="Pfam" id="PF03807"/>
    </source>
</evidence>
<name>A0A0R2DUC9_9LACO</name>
<feature type="domain" description="Pyrroline-5-carboxylate reductase catalytic N-terminal" evidence="2">
    <location>
        <begin position="6"/>
        <end position="87"/>
    </location>
</feature>
<dbReference type="Pfam" id="PF03807">
    <property type="entry name" value="F420_oxidored"/>
    <property type="match status" value="1"/>
</dbReference>
<accession>A0A0R2DUC9</accession>